<evidence type="ECO:0000259" key="3">
    <source>
        <dbReference type="PROSITE" id="PS51186"/>
    </source>
</evidence>
<dbReference type="AlphaFoldDB" id="A0A3G9G1R7"/>
<keyword evidence="2" id="KW-0012">Acyltransferase</keyword>
<proteinExistence type="predicted"/>
<dbReference type="CDD" id="cd04301">
    <property type="entry name" value="NAT_SF"/>
    <property type="match status" value="1"/>
</dbReference>
<evidence type="ECO:0000256" key="1">
    <source>
        <dbReference type="ARBA" id="ARBA00022679"/>
    </source>
</evidence>
<dbReference type="Pfam" id="PF00583">
    <property type="entry name" value="Acetyltransf_1"/>
    <property type="match status" value="1"/>
</dbReference>
<dbReference type="GO" id="GO:0016747">
    <property type="term" value="F:acyltransferase activity, transferring groups other than amino-acyl groups"/>
    <property type="evidence" value="ECO:0007669"/>
    <property type="project" value="InterPro"/>
</dbReference>
<evidence type="ECO:0000313" key="5">
    <source>
        <dbReference type="Proteomes" id="UP000278756"/>
    </source>
</evidence>
<dbReference type="RefSeq" id="WP_126421098.1">
    <property type="nucleotide sequence ID" value="NZ_AP018827.1"/>
</dbReference>
<dbReference type="SUPFAM" id="SSF55729">
    <property type="entry name" value="Acyl-CoA N-acyltransferases (Nat)"/>
    <property type="match status" value="1"/>
</dbReference>
<reference evidence="5" key="1">
    <citation type="journal article" date="2017" name="Biotechnol. Biofuels">
        <title>Evaluation of environmental bacterial communities as a factor affecting the growth of duckweed Lemna minor.</title>
        <authorList>
            <person name="Ishizawa H."/>
            <person name="Kuroda M."/>
            <person name="Morikawa M."/>
            <person name="Ike M."/>
        </authorList>
    </citation>
    <scope>NUCLEOTIDE SEQUENCE [LARGE SCALE GENOMIC DNA]</scope>
    <source>
        <strain evidence="5">M6</strain>
    </source>
</reference>
<dbReference type="InterPro" id="IPR016181">
    <property type="entry name" value="Acyl_CoA_acyltransferase"/>
</dbReference>
<protein>
    <recommendedName>
        <fullName evidence="3">N-acetyltransferase domain-containing protein</fullName>
    </recommendedName>
</protein>
<sequence length="169" mass="18989">MPNPPKIRRIRTDELFIVRDLAMLIWPRLYRNVVSPVQMDAIISALFDLDTLEEDMDERGHVYWVAEVNGKPVGFLSAAAEDGHVSVHKIYVLEDYRGFGIGKALMQAALGHFDDTRTLSLIVPKDHDHGIGFSLKSGFTFDHEEPTRVGGYDLTNYVMRKSLDAAVAS</sequence>
<dbReference type="Proteomes" id="UP000278756">
    <property type="component" value="Chromosome 1"/>
</dbReference>
<dbReference type="Gene3D" id="3.40.630.30">
    <property type="match status" value="1"/>
</dbReference>
<dbReference type="InterPro" id="IPR000182">
    <property type="entry name" value="GNAT_dom"/>
</dbReference>
<gene>
    <name evidence="4" type="ORF">EM6_1232</name>
</gene>
<organism evidence="4 5">
    <name type="scientific">Asticcacaulis excentricus</name>
    <dbReference type="NCBI Taxonomy" id="78587"/>
    <lineage>
        <taxon>Bacteria</taxon>
        <taxon>Pseudomonadati</taxon>
        <taxon>Pseudomonadota</taxon>
        <taxon>Alphaproteobacteria</taxon>
        <taxon>Caulobacterales</taxon>
        <taxon>Caulobacteraceae</taxon>
        <taxon>Asticcacaulis</taxon>
    </lineage>
</organism>
<dbReference type="EMBL" id="AP018827">
    <property type="protein sequence ID" value="BBF80647.1"/>
    <property type="molecule type" value="Genomic_DNA"/>
</dbReference>
<keyword evidence="1" id="KW-0808">Transferase</keyword>
<feature type="domain" description="N-acetyltransferase" evidence="3">
    <location>
        <begin position="16"/>
        <end position="164"/>
    </location>
</feature>
<evidence type="ECO:0000256" key="2">
    <source>
        <dbReference type="ARBA" id="ARBA00023315"/>
    </source>
</evidence>
<dbReference type="PROSITE" id="PS51186">
    <property type="entry name" value="GNAT"/>
    <property type="match status" value="1"/>
</dbReference>
<reference evidence="5" key="2">
    <citation type="journal article" date="2017" name="Plant Physiol. Biochem.">
        <title>Differential oxidative and antioxidative response of duckweed Lemna minor toward plant growth promoting/inhibiting bacteria.</title>
        <authorList>
            <person name="Ishizawa H."/>
            <person name="Kuroda M."/>
            <person name="Morikawa M."/>
            <person name="Ike M."/>
        </authorList>
    </citation>
    <scope>NUCLEOTIDE SEQUENCE [LARGE SCALE GENOMIC DNA]</scope>
    <source>
        <strain evidence="5">M6</strain>
    </source>
</reference>
<name>A0A3G9G1R7_9CAUL</name>
<dbReference type="OrthoDB" id="2135706at2"/>
<evidence type="ECO:0000313" key="4">
    <source>
        <dbReference type="EMBL" id="BBF80647.1"/>
    </source>
</evidence>
<accession>A0A3G9G1R7</accession>
<dbReference type="PANTHER" id="PTHR43800">
    <property type="entry name" value="PEPTIDYL-LYSINE N-ACETYLTRANSFERASE YJAB"/>
    <property type="match status" value="1"/>
</dbReference>
<dbReference type="PANTHER" id="PTHR43800:SF1">
    <property type="entry name" value="PEPTIDYL-LYSINE N-ACETYLTRANSFERASE YJAB"/>
    <property type="match status" value="1"/>
</dbReference>